<protein>
    <submittedName>
        <fullName evidence="1">Uncharacterized protein</fullName>
    </submittedName>
</protein>
<dbReference type="EMBL" id="CP002913">
    <property type="protein sequence ID" value="AEK19739.1"/>
    <property type="molecule type" value="Genomic_DNA"/>
</dbReference>
<dbReference type="HOGENOM" id="CLU_2565778_0_0_2"/>
<accession>G0H4V8</accession>
<dbReference type="GeneID" id="10982286"/>
<sequence>MKLFKYTEMKVTKYIDLEKVLKIEIELPNENKTRVLFHFPDKNLEECFFSEAEVRELTEVLGANVQNRPSCLSGTVYSGYR</sequence>
<name>G0H4V8_METMI</name>
<evidence type="ECO:0000313" key="2">
    <source>
        <dbReference type="Proteomes" id="UP000008889"/>
    </source>
</evidence>
<dbReference type="RefSeq" id="WP_013999201.1">
    <property type="nucleotide sequence ID" value="NC_015847.1"/>
</dbReference>
<evidence type="ECO:0000313" key="1">
    <source>
        <dbReference type="EMBL" id="AEK19739.1"/>
    </source>
</evidence>
<proteinExistence type="predicted"/>
<dbReference type="AlphaFoldDB" id="G0H4V8"/>
<gene>
    <name evidence="1" type="ORF">GYY_04320</name>
</gene>
<dbReference type="KEGG" id="mmd:GYY_04320"/>
<reference evidence="1 2" key="1">
    <citation type="journal article" date="2011" name="J. Bacteriol.">
        <title>Complete Genome Sequence of a Nonculturable Methanococcus maripaludis Strain Extracted in a Metagenomic Survey of Petroleum Reservoir Fluids.</title>
        <authorList>
            <person name="Wang X."/>
            <person name="Greenfield P."/>
            <person name="Li D."/>
            <person name="Hendry P."/>
            <person name="Volk H."/>
            <person name="Sutherland T.D."/>
        </authorList>
    </citation>
    <scope>NUCLEOTIDE SEQUENCE [LARGE SCALE GENOMIC DNA]</scope>
    <source>
        <strain evidence="1 2">X1</strain>
    </source>
</reference>
<organism evidence="2">
    <name type="scientific">Methanococcus maripaludis X1</name>
    <dbReference type="NCBI Taxonomy" id="1053692"/>
    <lineage>
        <taxon>Archaea</taxon>
        <taxon>Methanobacteriati</taxon>
        <taxon>Methanobacteriota</taxon>
        <taxon>Methanomada group</taxon>
        <taxon>Methanococci</taxon>
        <taxon>Methanococcales</taxon>
        <taxon>Methanococcaceae</taxon>
        <taxon>Methanococcus</taxon>
    </lineage>
</organism>
<dbReference type="Proteomes" id="UP000008889">
    <property type="component" value="Chromosome"/>
</dbReference>
<dbReference type="PATRIC" id="fig|1053692.7.peg.859"/>